<feature type="compositionally biased region" description="Low complexity" evidence="1">
    <location>
        <begin position="1498"/>
        <end position="1512"/>
    </location>
</feature>
<evidence type="ECO:0008006" key="6">
    <source>
        <dbReference type="Google" id="ProtNLM"/>
    </source>
</evidence>
<accession>A0A9W7BNM3</accession>
<feature type="region of interest" description="Disordered" evidence="1">
    <location>
        <begin position="1470"/>
        <end position="1542"/>
    </location>
</feature>
<dbReference type="Gene3D" id="3.90.190.10">
    <property type="entry name" value="Protein tyrosine phosphatase superfamily"/>
    <property type="match status" value="1"/>
</dbReference>
<dbReference type="GO" id="GO:0071203">
    <property type="term" value="C:WASH complex"/>
    <property type="evidence" value="ECO:0007669"/>
    <property type="project" value="InterPro"/>
</dbReference>
<feature type="compositionally biased region" description="Polar residues" evidence="1">
    <location>
        <begin position="89"/>
        <end position="113"/>
    </location>
</feature>
<feature type="domain" description="FH2" evidence="3">
    <location>
        <begin position="1029"/>
        <end position="1477"/>
    </location>
</feature>
<feature type="compositionally biased region" description="Basic and acidic residues" evidence="1">
    <location>
        <begin position="1470"/>
        <end position="1492"/>
    </location>
</feature>
<dbReference type="InterPro" id="IPR014020">
    <property type="entry name" value="Tensin_C2-dom"/>
</dbReference>
<feature type="compositionally biased region" description="Basic and acidic residues" evidence="1">
    <location>
        <begin position="592"/>
        <end position="606"/>
    </location>
</feature>
<evidence type="ECO:0000313" key="5">
    <source>
        <dbReference type="Proteomes" id="UP001165085"/>
    </source>
</evidence>
<dbReference type="Pfam" id="PF02181">
    <property type="entry name" value="FH2"/>
    <property type="match status" value="1"/>
</dbReference>
<protein>
    <recommendedName>
        <fullName evidence="6">Formin-like protein</fullName>
    </recommendedName>
</protein>
<evidence type="ECO:0000259" key="2">
    <source>
        <dbReference type="PROSITE" id="PS51182"/>
    </source>
</evidence>
<evidence type="ECO:0000256" key="1">
    <source>
        <dbReference type="SAM" id="MobiDB-lite"/>
    </source>
</evidence>
<dbReference type="OrthoDB" id="196074at2759"/>
<comment type="caution">
    <text evidence="4">The sequence shown here is derived from an EMBL/GenBank/DDBJ whole genome shotgun (WGS) entry which is preliminary data.</text>
</comment>
<feature type="region of interest" description="Disordered" evidence="1">
    <location>
        <begin position="83"/>
        <end position="113"/>
    </location>
</feature>
<dbReference type="InterPro" id="IPR009060">
    <property type="entry name" value="UBA-like_sf"/>
</dbReference>
<feature type="region of interest" description="Disordered" evidence="1">
    <location>
        <begin position="16"/>
        <end position="55"/>
    </location>
</feature>
<keyword evidence="5" id="KW-1185">Reference proteome</keyword>
<dbReference type="Proteomes" id="UP001165085">
    <property type="component" value="Unassembled WGS sequence"/>
</dbReference>
<feature type="compositionally biased region" description="Polar residues" evidence="1">
    <location>
        <begin position="1528"/>
        <end position="1542"/>
    </location>
</feature>
<dbReference type="InterPro" id="IPR042201">
    <property type="entry name" value="FH2_Formin_sf"/>
</dbReference>
<feature type="domain" description="C2 tensin-type" evidence="2">
    <location>
        <begin position="260"/>
        <end position="388"/>
    </location>
</feature>
<gene>
    <name evidence="4" type="ORF">TrST_g1841</name>
</gene>
<dbReference type="SUPFAM" id="SSF46934">
    <property type="entry name" value="UBA-like"/>
    <property type="match status" value="1"/>
</dbReference>
<dbReference type="InterPro" id="IPR019309">
    <property type="entry name" value="WASHC3"/>
</dbReference>
<dbReference type="Gene3D" id="1.20.58.2220">
    <property type="entry name" value="Formin, FH2 domain"/>
    <property type="match status" value="1"/>
</dbReference>
<evidence type="ECO:0000259" key="3">
    <source>
        <dbReference type="PROSITE" id="PS51444"/>
    </source>
</evidence>
<feature type="region of interest" description="Disordered" evidence="1">
    <location>
        <begin position="1080"/>
        <end position="1107"/>
    </location>
</feature>
<dbReference type="EMBL" id="BRXY01000389">
    <property type="protein sequence ID" value="GMH91756.1"/>
    <property type="molecule type" value="Genomic_DNA"/>
</dbReference>
<feature type="region of interest" description="Disordered" evidence="1">
    <location>
        <begin position="1010"/>
        <end position="1042"/>
    </location>
</feature>
<dbReference type="Gene3D" id="2.60.40.1110">
    <property type="match status" value="1"/>
</dbReference>
<feature type="compositionally biased region" description="Basic residues" evidence="1">
    <location>
        <begin position="947"/>
        <end position="956"/>
    </location>
</feature>
<feature type="compositionally biased region" description="Polar residues" evidence="1">
    <location>
        <begin position="808"/>
        <end position="826"/>
    </location>
</feature>
<organism evidence="4 5">
    <name type="scientific">Triparma strigata</name>
    <dbReference type="NCBI Taxonomy" id="1606541"/>
    <lineage>
        <taxon>Eukaryota</taxon>
        <taxon>Sar</taxon>
        <taxon>Stramenopiles</taxon>
        <taxon>Ochrophyta</taxon>
        <taxon>Bolidophyceae</taxon>
        <taxon>Parmales</taxon>
        <taxon>Triparmaceae</taxon>
        <taxon>Triparma</taxon>
    </lineage>
</organism>
<dbReference type="InterPro" id="IPR029021">
    <property type="entry name" value="Prot-tyrosine_phosphatase-like"/>
</dbReference>
<feature type="compositionally biased region" description="Polar residues" evidence="1">
    <location>
        <begin position="19"/>
        <end position="36"/>
    </location>
</feature>
<dbReference type="InterPro" id="IPR015425">
    <property type="entry name" value="FH2_Formin"/>
</dbReference>
<evidence type="ECO:0000313" key="4">
    <source>
        <dbReference type="EMBL" id="GMH91756.1"/>
    </source>
</evidence>
<dbReference type="SMART" id="SM01326">
    <property type="entry name" value="PTEN_C2"/>
    <property type="match status" value="1"/>
</dbReference>
<feature type="compositionally biased region" description="Acidic residues" evidence="1">
    <location>
        <begin position="1018"/>
        <end position="1027"/>
    </location>
</feature>
<dbReference type="PROSITE" id="PS51444">
    <property type="entry name" value="FH2"/>
    <property type="match status" value="1"/>
</dbReference>
<dbReference type="Pfam" id="PF10152">
    <property type="entry name" value="CCDC53"/>
    <property type="match status" value="2"/>
</dbReference>
<dbReference type="SUPFAM" id="SSF52799">
    <property type="entry name" value="(Phosphotyrosine protein) phosphatases II"/>
    <property type="match status" value="1"/>
</dbReference>
<sequence>MLNSLYNKTVTKVLGKLTSPPTSRSGNYSTSTNNRIQRLERDWSDEEEEEDQDTDWINEEAKVIFDNLDMHFITRQIIAMSRITPPPSSSSNAHTPAPHTNTNDSPQVSKLMSSLSESDNIQPLIFNLSDTPLNSTTLPTLSHQSVDIGWVSPGSKSQTPSIPHVFEICYQLKSYLSSSPLNLSLITCSNGKTRTGIVVACYLKYSTLVDSSFDGFNLFCSRRCSNLSTRKSISNSIPPSLKQFFRNFDDCCELSGFPNPSTLTLKSIGISGVPVDDIPCIDIWSSSSQIYSSSAVDSESLQQWDEESGFYKINLDILGDFVIICRFGGEYKEDVNDPTKVLFRYANSTGFLCQGAYELGKEKVDMMKRYAGSFDEDDFKVVLLFDVPSTPSDQSPSLPTVCTEGEAYDLGWSSLSKHHALFPSSEACEIIVDKGYPLEVATIALQLGNNDVQRAIELLRDTLGTLCDRLGAHDNGRRGSSDGNIVIRRSNSEGHLNFIDVTNSDRVPQDNFSTEEDESTLLLDAIEKLNLNLSSPGPEDAVFVRSDEASSPLSAELVVVTSPPMPDGSEIERAISGRKGNRRVTIASNVPERVEVKTPEKKGGREEYEDDEENSKFVDARSLATPPTNKKDRRESRSKTNPETSKSPVATLFAPDEKSSSSTTSTTSNSTDQADPSEEVKDMLIQLKQAGISLDDLIKMKQGNLPWNEVERRSSNAAGTAAPVKKEPEAPPQPPANPAEAMKAMFAKRAAAEKQQDTQPAVSPPANPADAIKAMLAKKESAAPPQPPANPGDAMKAMFAKRAAEAQKPTQQPTQGQNKTQPQSSDTTTTTTPPPATTTGVPLNKDPAFTKYFKMLKMGIPLPAVKQQMMKDSIEPSIMDQDHKLPYVPKPPLKLDPAYSKYFKMLKMQIPLPAVKQAMIKDGLDPNILDCDHDKPLPNIIPGAKSKAVKKKKKKEPKTWDKDAPKLKDDERFTKYFKMRKMGLPVGAVQNAMVKDGLDPKIIEYDPEKSLSQHEAEKEDEADDSPVVEEKPKAPKRRRKKLDWKPIGKDKVDKDSIWGDVSGLNLDLDMEEFDTLFVAQPSPDQKQKKAAAAATNKDGTPKKKKASVQVINPKRGMNCGISLARIKVAFPVVAEAIDMLKENVVTPEQLMVLKECLPDKDEKYGLEQYLKKNGPGVEELCEAEKFMCAVIPVSNPSAKIDALVLKSNFATRRNEIIETAKAVETACDDVRISHRLKKLLAIILKVGNQLNVDGGNKAHAFTIESLLKLNQAKAFDRKTSILHYLVMVVKRNDEKNNETLLKFKEDIKSIVKAEKISFSQMVLDELRKLQKELTSLTKVAEDESDRIKNCGDEGLVTSLRMSVSELAGQRSRLKTSDGTTHFDKAILDNNDLALTPIGRFSIDAKVALEEMKAYAEKTQEKFNNVLKYFGENDSLTPIQFFSTLGAFVKAFDNAVEDVQKEEKRKAREKRLLKMKEEKEAEAERKRKLKEGGGGEGSPRGSSSSRGSGAKLGDLPTTPRQKGKIQASRRASTMTSTPKDFGF</sequence>
<reference evidence="5" key="1">
    <citation type="journal article" date="2023" name="Commun. Biol.">
        <title>Genome analysis of Parmales, the sister group of diatoms, reveals the evolutionary specialization of diatoms from phago-mixotrophs to photoautotrophs.</title>
        <authorList>
            <person name="Ban H."/>
            <person name="Sato S."/>
            <person name="Yoshikawa S."/>
            <person name="Yamada K."/>
            <person name="Nakamura Y."/>
            <person name="Ichinomiya M."/>
            <person name="Sato N."/>
            <person name="Blanc-Mathieu R."/>
            <person name="Endo H."/>
            <person name="Kuwata A."/>
            <person name="Ogata H."/>
        </authorList>
    </citation>
    <scope>NUCLEOTIDE SEQUENCE [LARGE SCALE GENOMIC DNA]</scope>
    <source>
        <strain evidence="5">NIES 3701</strain>
    </source>
</reference>
<dbReference type="GO" id="GO:0030041">
    <property type="term" value="P:actin filament polymerization"/>
    <property type="evidence" value="ECO:0007669"/>
    <property type="project" value="TreeGrafter"/>
</dbReference>
<feature type="compositionally biased region" description="Low complexity" evidence="1">
    <location>
        <begin position="738"/>
        <end position="749"/>
    </location>
</feature>
<proteinExistence type="predicted"/>
<feature type="region of interest" description="Disordered" evidence="1">
    <location>
        <begin position="707"/>
        <end position="844"/>
    </location>
</feature>
<feature type="compositionally biased region" description="Basic and acidic residues" evidence="1">
    <location>
        <begin position="629"/>
        <end position="640"/>
    </location>
</feature>
<dbReference type="GO" id="GO:0005884">
    <property type="term" value="C:actin filament"/>
    <property type="evidence" value="ECO:0007669"/>
    <property type="project" value="TreeGrafter"/>
</dbReference>
<dbReference type="InterPro" id="IPR051412">
    <property type="entry name" value="Formin_Homology_Diaphanous_sf"/>
</dbReference>
<feature type="region of interest" description="Disordered" evidence="1">
    <location>
        <begin position="576"/>
        <end position="683"/>
    </location>
</feature>
<dbReference type="PROSITE" id="PS51182">
    <property type="entry name" value="C2_TENSIN"/>
    <property type="match status" value="1"/>
</dbReference>
<dbReference type="PANTHER" id="PTHR45691">
    <property type="entry name" value="PROTEIN DIAPHANOUS"/>
    <property type="match status" value="1"/>
</dbReference>
<dbReference type="SMART" id="SM00498">
    <property type="entry name" value="FH2"/>
    <property type="match status" value="1"/>
</dbReference>
<dbReference type="SUPFAM" id="SSF101447">
    <property type="entry name" value="Formin homology 2 domain (FH2 domain)"/>
    <property type="match status" value="1"/>
</dbReference>
<dbReference type="PANTHER" id="PTHR45691:SF6">
    <property type="entry name" value="PROTEIN DIAPHANOUS"/>
    <property type="match status" value="1"/>
</dbReference>
<feature type="compositionally biased region" description="Low complexity" evidence="1">
    <location>
        <begin position="660"/>
        <end position="671"/>
    </location>
</feature>
<name>A0A9W7BNM3_9STRA</name>
<feature type="compositionally biased region" description="Acidic residues" evidence="1">
    <location>
        <begin position="43"/>
        <end position="55"/>
    </location>
</feature>
<feature type="region of interest" description="Disordered" evidence="1">
    <location>
        <begin position="939"/>
        <end position="965"/>
    </location>
</feature>